<dbReference type="EMBL" id="CP047156">
    <property type="protein sequence ID" value="QHB99948.1"/>
    <property type="molecule type" value="Genomic_DNA"/>
</dbReference>
<reference evidence="2 3" key="1">
    <citation type="journal article" date="2018" name="Int. J. Syst. Evol. Microbiol.">
        <title>Epidermidibacterium keratini gen. nov., sp. nov., a member of the family Sporichthyaceae, isolated from keratin epidermis.</title>
        <authorList>
            <person name="Lee D.G."/>
            <person name="Trujillo M.E."/>
            <person name="Kang S."/>
            <person name="Nam J.J."/>
            <person name="Kim Y.J."/>
        </authorList>
    </citation>
    <scope>NUCLEOTIDE SEQUENCE [LARGE SCALE GENOMIC DNA]</scope>
    <source>
        <strain evidence="2 3">EPI-7</strain>
    </source>
</reference>
<dbReference type="PROSITE" id="PS51819">
    <property type="entry name" value="VOC"/>
    <property type="match status" value="1"/>
</dbReference>
<proteinExistence type="predicted"/>
<dbReference type="InterPro" id="IPR004360">
    <property type="entry name" value="Glyas_Fos-R_dOase_dom"/>
</dbReference>
<keyword evidence="3" id="KW-1185">Reference proteome</keyword>
<dbReference type="InterPro" id="IPR029068">
    <property type="entry name" value="Glyas_Bleomycin-R_OHBP_Dase"/>
</dbReference>
<dbReference type="Gene3D" id="3.30.720.110">
    <property type="match status" value="1"/>
</dbReference>
<organism evidence="2 3">
    <name type="scientific">Epidermidibacterium keratini</name>
    <dbReference type="NCBI Taxonomy" id="1891644"/>
    <lineage>
        <taxon>Bacteria</taxon>
        <taxon>Bacillati</taxon>
        <taxon>Actinomycetota</taxon>
        <taxon>Actinomycetes</taxon>
        <taxon>Sporichthyales</taxon>
        <taxon>Sporichthyaceae</taxon>
        <taxon>Epidermidibacterium</taxon>
    </lineage>
</organism>
<dbReference type="KEGG" id="eke:EK0264_06395"/>
<dbReference type="PANTHER" id="PTHR34109:SF1">
    <property type="entry name" value="VOC DOMAIN-CONTAINING PROTEIN"/>
    <property type="match status" value="1"/>
</dbReference>
<dbReference type="RefSeq" id="WP_159544026.1">
    <property type="nucleotide sequence ID" value="NZ_CP047156.1"/>
</dbReference>
<evidence type="ECO:0000313" key="2">
    <source>
        <dbReference type="EMBL" id="QHB99948.1"/>
    </source>
</evidence>
<dbReference type="Gene3D" id="3.30.720.120">
    <property type="match status" value="1"/>
</dbReference>
<dbReference type="Proteomes" id="UP000463857">
    <property type="component" value="Chromosome"/>
</dbReference>
<dbReference type="InterPro" id="IPR037523">
    <property type="entry name" value="VOC_core"/>
</dbReference>
<dbReference type="Pfam" id="PF00903">
    <property type="entry name" value="Glyoxalase"/>
    <property type="match status" value="1"/>
</dbReference>
<gene>
    <name evidence="2" type="ORF">EK0264_06395</name>
</gene>
<dbReference type="OrthoDB" id="9809391at2"/>
<accession>A0A7L4YMA8</accession>
<dbReference type="SUPFAM" id="SSF54593">
    <property type="entry name" value="Glyoxalase/Bleomycin resistance protein/Dihydroxybiphenyl dioxygenase"/>
    <property type="match status" value="1"/>
</dbReference>
<dbReference type="PANTHER" id="PTHR34109">
    <property type="entry name" value="BNAUNNG04460D PROTEIN-RELATED"/>
    <property type="match status" value="1"/>
</dbReference>
<protein>
    <submittedName>
        <fullName evidence="2">Glyoxalase</fullName>
    </submittedName>
</protein>
<name>A0A7L4YMA8_9ACTN</name>
<dbReference type="InParanoid" id="A0A7L4YMA8"/>
<evidence type="ECO:0000259" key="1">
    <source>
        <dbReference type="PROSITE" id="PS51819"/>
    </source>
</evidence>
<dbReference type="AlphaFoldDB" id="A0A7L4YMA8"/>
<feature type="domain" description="VOC" evidence="1">
    <location>
        <begin position="5"/>
        <end position="132"/>
    </location>
</feature>
<evidence type="ECO:0000313" key="3">
    <source>
        <dbReference type="Proteomes" id="UP000463857"/>
    </source>
</evidence>
<sequence>MTNQRKDHNIWSAVSYDDAHAARAWLRELGFEDGILVPNDPNQPEGAIMHSEMLWPEGGRVMVHSGAEKEPEFAMPRGSGRVYVVVDDPDAVYARAQKLGARMVRELEDTDYGSRGFSIADPEGNTWSFGTYAG</sequence>